<evidence type="ECO:0000256" key="3">
    <source>
        <dbReference type="ARBA" id="ARBA00022737"/>
    </source>
</evidence>
<keyword evidence="2" id="KW-0433">Leucine-rich repeat</keyword>
<dbReference type="InterPro" id="IPR050637">
    <property type="entry name" value="NLRP_innate_immun_reg"/>
</dbReference>
<keyword evidence="5" id="KW-0067">ATP-binding</keyword>
<dbReference type="PANTHER" id="PTHR45690:SF5">
    <property type="entry name" value="NACHT, LRR AND PYD DOMAINS-CONTAINING PROTEIN 11"/>
    <property type="match status" value="1"/>
</dbReference>
<dbReference type="PROSITE" id="PS50837">
    <property type="entry name" value="NACHT"/>
    <property type="match status" value="1"/>
</dbReference>
<dbReference type="EMBL" id="JACASF010000021">
    <property type="protein sequence ID" value="KAF6407577.1"/>
    <property type="molecule type" value="Genomic_DNA"/>
</dbReference>
<comment type="similarity">
    <text evidence="1">Belongs to the NLRP family.</text>
</comment>
<dbReference type="AlphaFoldDB" id="A0A7J8C9R6"/>
<dbReference type="GO" id="GO:0005524">
    <property type="term" value="F:ATP binding"/>
    <property type="evidence" value="ECO:0007669"/>
    <property type="project" value="UniProtKB-KW"/>
</dbReference>
<dbReference type="PANTHER" id="PTHR45690">
    <property type="entry name" value="NACHT, LRR AND PYD DOMAINS-CONTAINING PROTEIN 12"/>
    <property type="match status" value="1"/>
</dbReference>
<keyword evidence="9" id="KW-1185">Reference proteome</keyword>
<dbReference type="Pfam" id="PF17779">
    <property type="entry name" value="WHD_NOD2"/>
    <property type="match status" value="1"/>
</dbReference>
<dbReference type="SMART" id="SM01289">
    <property type="entry name" value="PYRIN"/>
    <property type="match status" value="1"/>
</dbReference>
<evidence type="ECO:0000256" key="4">
    <source>
        <dbReference type="ARBA" id="ARBA00022741"/>
    </source>
</evidence>
<sequence>MTESGSYEFDLLWYLEKLNKRDFQNLKNHLAQECLEIGPPPIPRFDVSKTKADLVNLLTTSYEAQHVWNIMYNVLHKIQRKDLCEKINARRSCNKETYKIFMKKKFLPQWERCLYNDVHNEFCKEMITEIIDKLDCAFNPTNTESAKVLNAFLVGQTAAGKTMVLRRAMFEWANGKIWKNMFSYVVYITSHEINQMANSSLVELISKDWPDGQPPTADILSDPQKILFVLEDLDNVEINLNLNTSALCGDSREQIPVSVLLASLLTRKMAPGCSFLISSRPDAAAATWALMKKTDTLLTLPFSCEMKQKYFTLFFKDSQRAMTAFKFVQENEIFMHLCQVPILCWITCISLNRQMDKGDDLKHSCQTLTDIYAHFLADTLASEAANQYALVLLQRLCSLALEGLLHDTLHFTEEDLRSVGFTMADVSTLQTLKILLPSNNRKDHYTFTHLKLQEFCAAVAFMMELTESQIPSARESCKEKRERYTDFSPVITSIFGLLNEKRRQTLETALGCHLLTRNIRQYLLQEMKCFGNNLKPIGHHTPLFYCLFENQEEEFVKQVMDSFLEATIYVQNNGDLMVSSYCLGYCHPLQKLKLGIRHIFENKSNVTITSSKMKSLVYWRDICSLLHTKRNLQELELCNSDLDDTSERVLCKALRHPSCQLHTLKLTYFSVGSTFEDVFKAVVHNQHLTFLSLSCMPISLKVFSLLHEVLANPMCSIQHLSLMKCDLKASAYEEIASLLISSRKLKKLTLSKNPLNDHRVKILCDALLHPDCALESLVLLFCCITKSCCNVLARTLMISETLKHLDLSVNYLQNDGVMLLILPLVFTTCTLQELELSGCFFTGDACRQIAFALKSNPNLKSLELGSNHIGDAGMELLCDSLTHPNCKLENIGLEECMLTSACCASLASVLIGSRTLRKLNLLGNKLGDEGIVQLLEGLGHPDCVLETVGRAHT</sequence>
<dbReference type="GO" id="GO:0050727">
    <property type="term" value="P:regulation of inflammatory response"/>
    <property type="evidence" value="ECO:0007669"/>
    <property type="project" value="TreeGrafter"/>
</dbReference>
<keyword evidence="4" id="KW-0547">Nucleotide-binding</keyword>
<dbReference type="Pfam" id="PF13516">
    <property type="entry name" value="LRR_6"/>
    <property type="match status" value="2"/>
</dbReference>
<dbReference type="InterPro" id="IPR041075">
    <property type="entry name" value="NOD1/2_WH"/>
</dbReference>
<dbReference type="InterPro" id="IPR011029">
    <property type="entry name" value="DEATH-like_dom_sf"/>
</dbReference>
<feature type="domain" description="Pyrin" evidence="6">
    <location>
        <begin position="1"/>
        <end position="93"/>
    </location>
</feature>
<protein>
    <submittedName>
        <fullName evidence="8">NLR family pyrin domain containing 11</fullName>
    </submittedName>
</protein>
<dbReference type="Pfam" id="PF05729">
    <property type="entry name" value="NACHT"/>
    <property type="match status" value="1"/>
</dbReference>
<evidence type="ECO:0000256" key="2">
    <source>
        <dbReference type="ARBA" id="ARBA00022614"/>
    </source>
</evidence>
<organism evidence="8 9">
    <name type="scientific">Molossus molossus</name>
    <name type="common">Pallas' mastiff bat</name>
    <name type="synonym">Vespertilio molossus</name>
    <dbReference type="NCBI Taxonomy" id="27622"/>
    <lineage>
        <taxon>Eukaryota</taxon>
        <taxon>Metazoa</taxon>
        <taxon>Chordata</taxon>
        <taxon>Craniata</taxon>
        <taxon>Vertebrata</taxon>
        <taxon>Euteleostomi</taxon>
        <taxon>Mammalia</taxon>
        <taxon>Eutheria</taxon>
        <taxon>Laurasiatheria</taxon>
        <taxon>Chiroptera</taxon>
        <taxon>Yangochiroptera</taxon>
        <taxon>Molossidae</taxon>
        <taxon>Molossus</taxon>
    </lineage>
</organism>
<dbReference type="InterPro" id="IPR001611">
    <property type="entry name" value="Leu-rich_rpt"/>
</dbReference>
<dbReference type="PROSITE" id="PS50824">
    <property type="entry name" value="DAPIN"/>
    <property type="match status" value="1"/>
</dbReference>
<evidence type="ECO:0000259" key="6">
    <source>
        <dbReference type="PROSITE" id="PS50824"/>
    </source>
</evidence>
<dbReference type="GO" id="GO:0005737">
    <property type="term" value="C:cytoplasm"/>
    <property type="evidence" value="ECO:0007669"/>
    <property type="project" value="TreeGrafter"/>
</dbReference>
<evidence type="ECO:0000313" key="8">
    <source>
        <dbReference type="EMBL" id="KAF6407577.1"/>
    </source>
</evidence>
<dbReference type="SUPFAM" id="SSF52047">
    <property type="entry name" value="RNI-like"/>
    <property type="match status" value="1"/>
</dbReference>
<evidence type="ECO:0000313" key="9">
    <source>
        <dbReference type="Proteomes" id="UP000550707"/>
    </source>
</evidence>
<accession>A0A7J8C9R6</accession>
<evidence type="ECO:0000256" key="5">
    <source>
        <dbReference type="ARBA" id="ARBA00022840"/>
    </source>
</evidence>
<dbReference type="Gene3D" id="3.80.10.10">
    <property type="entry name" value="Ribonuclease Inhibitor"/>
    <property type="match status" value="2"/>
</dbReference>
<comment type="caution">
    <text evidence="8">The sequence shown here is derived from an EMBL/GenBank/DDBJ whole genome shotgun (WGS) entry which is preliminary data.</text>
</comment>
<reference evidence="8 9" key="1">
    <citation type="journal article" date="2020" name="Nature">
        <title>Six reference-quality genomes reveal evolution of bat adaptations.</title>
        <authorList>
            <person name="Jebb D."/>
            <person name="Huang Z."/>
            <person name="Pippel M."/>
            <person name="Hughes G.M."/>
            <person name="Lavrichenko K."/>
            <person name="Devanna P."/>
            <person name="Winkler S."/>
            <person name="Jermiin L.S."/>
            <person name="Skirmuntt E.C."/>
            <person name="Katzourakis A."/>
            <person name="Burkitt-Gray L."/>
            <person name="Ray D.A."/>
            <person name="Sullivan K.A.M."/>
            <person name="Roscito J.G."/>
            <person name="Kirilenko B.M."/>
            <person name="Davalos L.M."/>
            <person name="Corthals A.P."/>
            <person name="Power M.L."/>
            <person name="Jones G."/>
            <person name="Ransome R.D."/>
            <person name="Dechmann D.K.N."/>
            <person name="Locatelli A.G."/>
            <person name="Puechmaille S.J."/>
            <person name="Fedrigo O."/>
            <person name="Jarvis E.D."/>
            <person name="Hiller M."/>
            <person name="Vernes S.C."/>
            <person name="Myers E.W."/>
            <person name="Teeling E.C."/>
        </authorList>
    </citation>
    <scope>NUCLEOTIDE SEQUENCE [LARGE SCALE GENOMIC DNA]</scope>
    <source>
        <strain evidence="8">MMolMol1</strain>
        <tissue evidence="8">Muscle</tissue>
    </source>
</reference>
<feature type="domain" description="NACHT" evidence="7">
    <location>
        <begin position="149"/>
        <end position="348"/>
    </location>
</feature>
<evidence type="ECO:0000259" key="7">
    <source>
        <dbReference type="PROSITE" id="PS50837"/>
    </source>
</evidence>
<dbReference type="SUPFAM" id="SSF47986">
    <property type="entry name" value="DEATH domain"/>
    <property type="match status" value="1"/>
</dbReference>
<dbReference type="Proteomes" id="UP000550707">
    <property type="component" value="Unassembled WGS sequence"/>
</dbReference>
<gene>
    <name evidence="8" type="ORF">HJG59_013119</name>
</gene>
<keyword evidence="3" id="KW-0677">Repeat</keyword>
<dbReference type="InterPro" id="IPR004020">
    <property type="entry name" value="DAPIN"/>
</dbReference>
<dbReference type="Gene3D" id="1.10.533.10">
    <property type="entry name" value="Death Domain, Fas"/>
    <property type="match status" value="1"/>
</dbReference>
<dbReference type="Pfam" id="PF17776">
    <property type="entry name" value="NLRC4_HD2"/>
    <property type="match status" value="1"/>
</dbReference>
<dbReference type="Pfam" id="PF02758">
    <property type="entry name" value="PYRIN"/>
    <property type="match status" value="1"/>
</dbReference>
<dbReference type="SMART" id="SM00368">
    <property type="entry name" value="LRR_RI"/>
    <property type="match status" value="7"/>
</dbReference>
<dbReference type="InterPro" id="IPR041267">
    <property type="entry name" value="NLRP_HD2"/>
</dbReference>
<evidence type="ECO:0000256" key="1">
    <source>
        <dbReference type="ARBA" id="ARBA00008665"/>
    </source>
</evidence>
<name>A0A7J8C9R6_MOLMO</name>
<dbReference type="CDD" id="cd08320">
    <property type="entry name" value="Pyrin_NALPs"/>
    <property type="match status" value="1"/>
</dbReference>
<dbReference type="InParanoid" id="A0A7J8C9R6"/>
<dbReference type="InterPro" id="IPR032675">
    <property type="entry name" value="LRR_dom_sf"/>
</dbReference>
<dbReference type="InterPro" id="IPR007111">
    <property type="entry name" value="NACHT_NTPase"/>
</dbReference>
<proteinExistence type="inferred from homology"/>